<dbReference type="EMBL" id="AQHW01000008">
    <property type="protein sequence ID" value="KKB58873.1"/>
    <property type="molecule type" value="Genomic_DNA"/>
</dbReference>
<feature type="domain" description="HU" evidence="2">
    <location>
        <begin position="1"/>
        <end position="123"/>
    </location>
</feature>
<dbReference type="Gene3D" id="4.10.520.10">
    <property type="entry name" value="IHF-like DNA-binding proteins"/>
    <property type="match status" value="1"/>
</dbReference>
<dbReference type="GO" id="GO:0003677">
    <property type="term" value="F:DNA binding"/>
    <property type="evidence" value="ECO:0007669"/>
    <property type="project" value="UniProtKB-KW"/>
</dbReference>
<sequence length="197" mass="22074">MSIKFGWYKTPVPGDREDKQVPHARIISQGTLDTKYMCKMISMSSTISSADVKGVLEALNFWMGFYLSEGNSIELDGLGYFTPTLKSRIETDENGKNKVVAEADSVSFRCATSLKSQIREAGLEAVKKANTEKLTQEQRLENIMKEVKDSKCINCSTGMQINHCSRFMALNDLKSLMDSNKLIQVGKGKQTMYIQSF</sequence>
<evidence type="ECO:0000313" key="3">
    <source>
        <dbReference type="EMBL" id="KKB58873.1"/>
    </source>
</evidence>
<proteinExistence type="predicted"/>
<reference evidence="3 4" key="1">
    <citation type="submission" date="2013-04" db="EMBL/GenBank/DDBJ databases">
        <title>The Genome Sequence of Parabacteroides gordonii DSM 23371.</title>
        <authorList>
            <consortium name="The Broad Institute Genomics Platform"/>
            <person name="Earl A."/>
            <person name="Ward D."/>
            <person name="Feldgarden M."/>
            <person name="Gevers D."/>
            <person name="Martens E."/>
            <person name="Sakamoto M."/>
            <person name="Benno Y."/>
            <person name="Suzuki N."/>
            <person name="Matsunaga N."/>
            <person name="Koshihara K."/>
            <person name="Seki M."/>
            <person name="Komiya H."/>
            <person name="Walker B."/>
            <person name="Young S."/>
            <person name="Zeng Q."/>
            <person name="Gargeya S."/>
            <person name="Fitzgerald M."/>
            <person name="Haas B."/>
            <person name="Abouelleil A."/>
            <person name="Allen A.W."/>
            <person name="Alvarado L."/>
            <person name="Arachchi H.M."/>
            <person name="Berlin A.M."/>
            <person name="Chapman S.B."/>
            <person name="Gainer-Dewar J."/>
            <person name="Goldberg J."/>
            <person name="Griggs A."/>
            <person name="Gujja S."/>
            <person name="Hansen M."/>
            <person name="Howarth C."/>
            <person name="Imamovic A."/>
            <person name="Ireland A."/>
            <person name="Larimer J."/>
            <person name="McCowan C."/>
            <person name="Murphy C."/>
            <person name="Pearson M."/>
            <person name="Poon T.W."/>
            <person name="Priest M."/>
            <person name="Roberts A."/>
            <person name="Saif S."/>
            <person name="Shea T."/>
            <person name="Sisk P."/>
            <person name="Sykes S."/>
            <person name="Wortman J."/>
            <person name="Nusbaum C."/>
            <person name="Birren B."/>
        </authorList>
    </citation>
    <scope>NUCLEOTIDE SEQUENCE [LARGE SCALE GENOMIC DNA]</scope>
    <source>
        <strain evidence="3 4">MS-1</strain>
    </source>
</reference>
<dbReference type="InterPro" id="IPR041607">
    <property type="entry name" value="HU-HIG"/>
</dbReference>
<dbReference type="RefSeq" id="WP_028730623.1">
    <property type="nucleotide sequence ID" value="NZ_KE386768.1"/>
</dbReference>
<evidence type="ECO:0000313" key="4">
    <source>
        <dbReference type="Proteomes" id="UP000033035"/>
    </source>
</evidence>
<evidence type="ECO:0000256" key="1">
    <source>
        <dbReference type="ARBA" id="ARBA00023125"/>
    </source>
</evidence>
<comment type="caution">
    <text evidence="3">The sequence shown here is derived from an EMBL/GenBank/DDBJ whole genome shotgun (WGS) entry which is preliminary data.</text>
</comment>
<name>A0A0F5JM61_9BACT</name>
<gene>
    <name evidence="3" type="ORF">HMPREF1536_01076</name>
</gene>
<keyword evidence="1" id="KW-0238">DNA-binding</keyword>
<dbReference type="SUPFAM" id="SSF47729">
    <property type="entry name" value="IHF-like DNA-binding proteins"/>
    <property type="match status" value="1"/>
</dbReference>
<dbReference type="Pfam" id="PF18291">
    <property type="entry name" value="HU-HIG"/>
    <property type="match status" value="1"/>
</dbReference>
<dbReference type="HOGENOM" id="CLU_078159_2_1_10"/>
<dbReference type="Proteomes" id="UP000033035">
    <property type="component" value="Unassembled WGS sequence"/>
</dbReference>
<protein>
    <recommendedName>
        <fullName evidence="2">HU domain-containing protein</fullName>
    </recommendedName>
</protein>
<keyword evidence="4" id="KW-1185">Reference proteome</keyword>
<dbReference type="STRING" id="1203610.HMPREF1536_01076"/>
<dbReference type="AlphaFoldDB" id="A0A0F5JM61"/>
<dbReference type="InterPro" id="IPR010992">
    <property type="entry name" value="IHF-like_DNA-bd_dom_sf"/>
</dbReference>
<dbReference type="PATRIC" id="fig|1203610.3.peg.1101"/>
<organism evidence="3 4">
    <name type="scientific">Parabacteroides gordonii MS-1 = DSM 23371</name>
    <dbReference type="NCBI Taxonomy" id="1203610"/>
    <lineage>
        <taxon>Bacteria</taxon>
        <taxon>Pseudomonadati</taxon>
        <taxon>Bacteroidota</taxon>
        <taxon>Bacteroidia</taxon>
        <taxon>Bacteroidales</taxon>
        <taxon>Tannerellaceae</taxon>
        <taxon>Parabacteroides</taxon>
    </lineage>
</organism>
<evidence type="ECO:0000259" key="2">
    <source>
        <dbReference type="Pfam" id="PF18291"/>
    </source>
</evidence>
<accession>A0A0F5JM61</accession>